<accession>A0A2T5DW89</accession>
<organism evidence="6 7">
    <name type="scientific">Vibrio splendidus</name>
    <dbReference type="NCBI Taxonomy" id="29497"/>
    <lineage>
        <taxon>Bacteria</taxon>
        <taxon>Pseudomonadati</taxon>
        <taxon>Pseudomonadota</taxon>
        <taxon>Gammaproteobacteria</taxon>
        <taxon>Vibrionales</taxon>
        <taxon>Vibrionaceae</taxon>
        <taxon>Vibrio</taxon>
    </lineage>
</organism>
<comment type="similarity">
    <text evidence="1">Belongs to the LysR transcriptional regulatory family.</text>
</comment>
<dbReference type="Pfam" id="PF03466">
    <property type="entry name" value="LysR_substrate"/>
    <property type="match status" value="1"/>
</dbReference>
<evidence type="ECO:0000313" key="7">
    <source>
        <dbReference type="Proteomes" id="UP000244080"/>
    </source>
</evidence>
<dbReference type="RefSeq" id="WP_029221961.1">
    <property type="nucleotide sequence ID" value="NZ_CAWNZY010000100.1"/>
</dbReference>
<evidence type="ECO:0000256" key="3">
    <source>
        <dbReference type="ARBA" id="ARBA00023125"/>
    </source>
</evidence>
<protein>
    <submittedName>
        <fullName evidence="6">LysR family transcriptional regulator</fullName>
    </submittedName>
</protein>
<keyword evidence="2" id="KW-0805">Transcription regulation</keyword>
<comment type="caution">
    <text evidence="6">The sequence shown here is derived from an EMBL/GenBank/DDBJ whole genome shotgun (WGS) entry which is preliminary data.</text>
</comment>
<feature type="domain" description="HTH lysR-type" evidence="5">
    <location>
        <begin position="1"/>
        <end position="59"/>
    </location>
</feature>
<gene>
    <name evidence="6" type="ORF">CWO36_25100</name>
</gene>
<dbReference type="GO" id="GO:0006351">
    <property type="term" value="P:DNA-templated transcription"/>
    <property type="evidence" value="ECO:0007669"/>
    <property type="project" value="TreeGrafter"/>
</dbReference>
<dbReference type="GO" id="GO:0003700">
    <property type="term" value="F:DNA-binding transcription factor activity"/>
    <property type="evidence" value="ECO:0007669"/>
    <property type="project" value="InterPro"/>
</dbReference>
<dbReference type="InterPro" id="IPR000847">
    <property type="entry name" value="LysR_HTH_N"/>
</dbReference>
<dbReference type="PANTHER" id="PTHR30537">
    <property type="entry name" value="HTH-TYPE TRANSCRIPTIONAL REGULATOR"/>
    <property type="match status" value="1"/>
</dbReference>
<proteinExistence type="inferred from homology"/>
<sequence>MDKIIAAKVFIDVAHTGSFSATADRLTMSRAMVTRCIAVIEEWFEARLLHRTTRKVSLTNVGVECLEDLKRWVDDTERMIDQFKPKAELQGTVRVATSMSFGHSQLMPAISEFMSLNTKIKIDVELLDSPQDLINNRIDLAIRIAKSPPPYLLGKPIAKCRSILVASPHYLNKNQPINSPEDLVHHQCLGHKNIETNTWTLYKDDLKKVINVNCRLTTNEATSLTQACIHGAGVSFQPIYLIQPFIDNGQLVQVLPGWALQDLDIFVLYPSRKHLSPIVRAIIDFLSDYFTRNKFS</sequence>
<dbReference type="InterPro" id="IPR036390">
    <property type="entry name" value="WH_DNA-bd_sf"/>
</dbReference>
<keyword evidence="3" id="KW-0238">DNA-binding</keyword>
<evidence type="ECO:0000256" key="2">
    <source>
        <dbReference type="ARBA" id="ARBA00023015"/>
    </source>
</evidence>
<dbReference type="Pfam" id="PF00126">
    <property type="entry name" value="HTH_1"/>
    <property type="match status" value="1"/>
</dbReference>
<dbReference type="AlphaFoldDB" id="A0A2T5DW89"/>
<dbReference type="PROSITE" id="PS50931">
    <property type="entry name" value="HTH_LYSR"/>
    <property type="match status" value="1"/>
</dbReference>
<dbReference type="Gene3D" id="3.40.190.290">
    <property type="match status" value="1"/>
</dbReference>
<dbReference type="GO" id="GO:0043565">
    <property type="term" value="F:sequence-specific DNA binding"/>
    <property type="evidence" value="ECO:0007669"/>
    <property type="project" value="TreeGrafter"/>
</dbReference>
<dbReference type="EMBL" id="PIGA01000084">
    <property type="protein sequence ID" value="PTP11358.1"/>
    <property type="molecule type" value="Genomic_DNA"/>
</dbReference>
<keyword evidence="4" id="KW-0804">Transcription</keyword>
<dbReference type="SUPFAM" id="SSF46785">
    <property type="entry name" value="Winged helix' DNA-binding domain"/>
    <property type="match status" value="1"/>
</dbReference>
<evidence type="ECO:0000259" key="5">
    <source>
        <dbReference type="PROSITE" id="PS50931"/>
    </source>
</evidence>
<dbReference type="PANTHER" id="PTHR30537:SF35">
    <property type="entry name" value="TRANSCRIPTIONAL REGULATORY PROTEIN"/>
    <property type="match status" value="1"/>
</dbReference>
<dbReference type="Proteomes" id="UP000244080">
    <property type="component" value="Unassembled WGS sequence"/>
</dbReference>
<dbReference type="InterPro" id="IPR058163">
    <property type="entry name" value="LysR-type_TF_proteobact-type"/>
</dbReference>
<name>A0A2T5DW89_VIBSP</name>
<evidence type="ECO:0000256" key="4">
    <source>
        <dbReference type="ARBA" id="ARBA00023163"/>
    </source>
</evidence>
<reference evidence="6 7" key="1">
    <citation type="submission" date="2017-11" db="EMBL/GenBank/DDBJ databases">
        <title>Population delineation of vibrios coincides with oyster pathogenicity.</title>
        <authorList>
            <person name="Bruto M."/>
            <person name="Labreuche Y."/>
            <person name="James A."/>
            <person name="Piel D."/>
            <person name="Chenivesse S."/>
            <person name="Petton B."/>
            <person name="Polz M.F."/>
            <person name="Le Roux F."/>
        </authorList>
    </citation>
    <scope>NUCLEOTIDE SEQUENCE [LARGE SCALE GENOMIC DNA]</scope>
    <source>
        <strain evidence="6 7">1F_55</strain>
    </source>
</reference>
<evidence type="ECO:0000256" key="1">
    <source>
        <dbReference type="ARBA" id="ARBA00009437"/>
    </source>
</evidence>
<dbReference type="Gene3D" id="1.10.10.10">
    <property type="entry name" value="Winged helix-like DNA-binding domain superfamily/Winged helix DNA-binding domain"/>
    <property type="match status" value="1"/>
</dbReference>
<evidence type="ECO:0000313" key="6">
    <source>
        <dbReference type="EMBL" id="PTP11358.1"/>
    </source>
</evidence>
<dbReference type="InterPro" id="IPR005119">
    <property type="entry name" value="LysR_subst-bd"/>
</dbReference>
<dbReference type="SUPFAM" id="SSF53850">
    <property type="entry name" value="Periplasmic binding protein-like II"/>
    <property type="match status" value="1"/>
</dbReference>
<dbReference type="CDD" id="cd08422">
    <property type="entry name" value="PBP2_CrgA_like"/>
    <property type="match status" value="1"/>
</dbReference>
<dbReference type="InterPro" id="IPR036388">
    <property type="entry name" value="WH-like_DNA-bd_sf"/>
</dbReference>